<gene>
    <name evidence="3" type="ORF">G4177_31840</name>
</gene>
<keyword evidence="1" id="KW-1133">Transmembrane helix</keyword>
<feature type="transmembrane region" description="Helical" evidence="1">
    <location>
        <begin position="337"/>
        <end position="355"/>
    </location>
</feature>
<protein>
    <submittedName>
        <fullName evidence="3">HupE/UreJ family protein</fullName>
    </submittedName>
</protein>
<reference evidence="3 4" key="1">
    <citation type="submission" date="2020-02" db="EMBL/GenBank/DDBJ databases">
        <authorList>
            <person name="Babadi Z.K."/>
            <person name="Risdian C."/>
            <person name="Ebrahimipour G.H."/>
            <person name="Wink J."/>
        </authorList>
    </citation>
    <scope>NUCLEOTIDE SEQUENCE [LARGE SCALE GENOMIC DNA]</scope>
    <source>
        <strain evidence="3 4">ZKHCc1 1396</strain>
    </source>
</reference>
<feature type="chain" id="PRO_5045204072" evidence="2">
    <location>
        <begin position="25"/>
        <end position="360"/>
    </location>
</feature>
<dbReference type="RefSeq" id="WP_193429946.1">
    <property type="nucleotide sequence ID" value="NZ_JAAIYO010000014.1"/>
</dbReference>
<organism evidence="3 4">
    <name type="scientific">Corallococcus soli</name>
    <dbReference type="NCBI Taxonomy" id="2710757"/>
    <lineage>
        <taxon>Bacteria</taxon>
        <taxon>Pseudomonadati</taxon>
        <taxon>Myxococcota</taxon>
        <taxon>Myxococcia</taxon>
        <taxon>Myxococcales</taxon>
        <taxon>Cystobacterineae</taxon>
        <taxon>Myxococcaceae</taxon>
        <taxon>Corallococcus</taxon>
    </lineage>
</organism>
<evidence type="ECO:0000313" key="4">
    <source>
        <dbReference type="Proteomes" id="UP001516472"/>
    </source>
</evidence>
<evidence type="ECO:0000256" key="2">
    <source>
        <dbReference type="SAM" id="SignalP"/>
    </source>
</evidence>
<name>A0ABR9PXW9_9BACT</name>
<keyword evidence="4" id="KW-1185">Reference proteome</keyword>
<sequence length="360" mass="38232">MKLAPAVQVALTALALLGPCAVHAHEADLISVRAVRDDASPERVRETLTLNPDTLRRLLPDLPPGSDPAAARSSFLEARRADLEARVWRRVPLSAGGAACVLEASRASWDAGPRVELHADFRCPPGTLQQTFGVLDELPAGYRMIRAGLRDDGASPGAGFADREHPTLSLEGPEGAAGGFAGWVGLGVRHILEGVDHLLFLVAVLLVGGSFRRMLALVTSFTLAHSLTLGLTALGWVTLEARGTRWAEAAIAASLVYMALENLVLKRHGHRAGLTFLFGLVHGLGFASGLRGYGLEEAMVPGLLGFNLGVEVGQAVVMAFLVPVLRIVQRRPRLHSRVMRVSSIGLAGIGLYWMVARGAG</sequence>
<dbReference type="InterPro" id="IPR032809">
    <property type="entry name" value="Put_HupE_UreJ"/>
</dbReference>
<evidence type="ECO:0000313" key="3">
    <source>
        <dbReference type="EMBL" id="MBE4752758.1"/>
    </source>
</evidence>
<evidence type="ECO:0000256" key="1">
    <source>
        <dbReference type="SAM" id="Phobius"/>
    </source>
</evidence>
<keyword evidence="1" id="KW-0472">Membrane</keyword>
<feature type="transmembrane region" description="Helical" evidence="1">
    <location>
        <begin position="302"/>
        <end position="325"/>
    </location>
</feature>
<dbReference type="Pfam" id="PF13795">
    <property type="entry name" value="HupE_UreJ_2"/>
    <property type="match status" value="1"/>
</dbReference>
<feature type="transmembrane region" description="Helical" evidence="1">
    <location>
        <begin position="272"/>
        <end position="290"/>
    </location>
</feature>
<keyword evidence="1" id="KW-0812">Transmembrane</keyword>
<proteinExistence type="predicted"/>
<dbReference type="EMBL" id="JAAIYO010000014">
    <property type="protein sequence ID" value="MBE4752758.1"/>
    <property type="molecule type" value="Genomic_DNA"/>
</dbReference>
<feature type="signal peptide" evidence="2">
    <location>
        <begin position="1"/>
        <end position="24"/>
    </location>
</feature>
<comment type="caution">
    <text evidence="3">The sequence shown here is derived from an EMBL/GenBank/DDBJ whole genome shotgun (WGS) entry which is preliminary data.</text>
</comment>
<keyword evidence="2" id="KW-0732">Signal</keyword>
<dbReference type="Proteomes" id="UP001516472">
    <property type="component" value="Unassembled WGS sequence"/>
</dbReference>
<feature type="transmembrane region" description="Helical" evidence="1">
    <location>
        <begin position="215"/>
        <end position="237"/>
    </location>
</feature>
<accession>A0ABR9PXW9</accession>